<dbReference type="Proteomes" id="UP000541444">
    <property type="component" value="Unassembled WGS sequence"/>
</dbReference>
<accession>A0A7J7MPZ5</accession>
<proteinExistence type="predicted"/>
<comment type="caution">
    <text evidence="2">The sequence shown here is derived from an EMBL/GenBank/DDBJ whole genome shotgun (WGS) entry which is preliminary data.</text>
</comment>
<dbReference type="InterPro" id="IPR034574">
    <property type="entry name" value="SDH6"/>
</dbReference>
<feature type="region of interest" description="Disordered" evidence="1">
    <location>
        <begin position="1"/>
        <end position="23"/>
    </location>
</feature>
<protein>
    <recommendedName>
        <fullName evidence="4">Succinate dehydrogenase subunit 6, mitochondrial</fullName>
    </recommendedName>
</protein>
<dbReference type="AlphaFoldDB" id="A0A7J7MPZ5"/>
<sequence length="153" mass="17185">MAEAADSSSSTPPSFFRDRWESSKRQWEKNFSFLDDYKKHLQNRDKIPSWSDSDVDEFISSDPVHGPSLRTAREAAKIAAMGSAIGAISTAGIAWKYSKSPHGAALSLGAGAVFGWTFGQEFASHWLELYKMDTKTAQMKFMDWWESKHVVQT</sequence>
<dbReference type="EMBL" id="JACGCM010001298">
    <property type="protein sequence ID" value="KAF6156832.1"/>
    <property type="molecule type" value="Genomic_DNA"/>
</dbReference>
<organism evidence="2 3">
    <name type="scientific">Kingdonia uniflora</name>
    <dbReference type="NCBI Taxonomy" id="39325"/>
    <lineage>
        <taxon>Eukaryota</taxon>
        <taxon>Viridiplantae</taxon>
        <taxon>Streptophyta</taxon>
        <taxon>Embryophyta</taxon>
        <taxon>Tracheophyta</taxon>
        <taxon>Spermatophyta</taxon>
        <taxon>Magnoliopsida</taxon>
        <taxon>Ranunculales</taxon>
        <taxon>Circaeasteraceae</taxon>
        <taxon>Kingdonia</taxon>
    </lineage>
</organism>
<evidence type="ECO:0000256" key="1">
    <source>
        <dbReference type="SAM" id="MobiDB-lite"/>
    </source>
</evidence>
<reference evidence="2 3" key="1">
    <citation type="journal article" date="2020" name="IScience">
        <title>Genome Sequencing of the Endangered Kingdonia uniflora (Circaeasteraceae, Ranunculales) Reveals Potential Mechanisms of Evolutionary Specialization.</title>
        <authorList>
            <person name="Sun Y."/>
            <person name="Deng T."/>
            <person name="Zhang A."/>
            <person name="Moore M.J."/>
            <person name="Landis J.B."/>
            <person name="Lin N."/>
            <person name="Zhang H."/>
            <person name="Zhang X."/>
            <person name="Huang J."/>
            <person name="Zhang X."/>
            <person name="Sun H."/>
            <person name="Wang H."/>
        </authorList>
    </citation>
    <scope>NUCLEOTIDE SEQUENCE [LARGE SCALE GENOMIC DNA]</scope>
    <source>
        <strain evidence="2">TB1705</strain>
        <tissue evidence="2">Leaf</tissue>
    </source>
</reference>
<name>A0A7J7MPZ5_9MAGN</name>
<dbReference type="PANTHER" id="PTHR36708">
    <property type="entry name" value="SUCCINATE DEHYDROGENASE SUBUNIT 6, MITOCHONDRIAL"/>
    <property type="match status" value="1"/>
</dbReference>
<gene>
    <name evidence="2" type="ORF">GIB67_002749</name>
</gene>
<keyword evidence="3" id="KW-1185">Reference proteome</keyword>
<dbReference type="PANTHER" id="PTHR36708:SF1">
    <property type="entry name" value="SUCCINATE DEHYDROGENASE SUBUNIT 6, MITOCHONDRIAL"/>
    <property type="match status" value="1"/>
</dbReference>
<evidence type="ECO:0000313" key="3">
    <source>
        <dbReference type="Proteomes" id="UP000541444"/>
    </source>
</evidence>
<dbReference type="GO" id="GO:0045273">
    <property type="term" value="C:respiratory chain complex II (succinate dehydrogenase)"/>
    <property type="evidence" value="ECO:0007669"/>
    <property type="project" value="InterPro"/>
</dbReference>
<dbReference type="OrthoDB" id="2012862at2759"/>
<evidence type="ECO:0008006" key="4">
    <source>
        <dbReference type="Google" id="ProtNLM"/>
    </source>
</evidence>
<evidence type="ECO:0000313" key="2">
    <source>
        <dbReference type="EMBL" id="KAF6156832.1"/>
    </source>
</evidence>
<feature type="compositionally biased region" description="Polar residues" evidence="1">
    <location>
        <begin position="1"/>
        <end position="13"/>
    </location>
</feature>